<dbReference type="InterPro" id="IPR011333">
    <property type="entry name" value="SKP1/BTB/POZ_sf"/>
</dbReference>
<reference evidence="16" key="1">
    <citation type="submission" date="2025-08" db="UniProtKB">
        <authorList>
            <consortium name="RefSeq"/>
        </authorList>
    </citation>
    <scope>IDENTIFICATION</scope>
    <source>
        <tissue evidence="16">Sperm</tissue>
    </source>
</reference>
<evidence type="ECO:0000256" key="13">
    <source>
        <dbReference type="SAM" id="Phobius"/>
    </source>
</evidence>
<dbReference type="Gene3D" id="1.10.287.70">
    <property type="match status" value="1"/>
</dbReference>
<dbReference type="Proteomes" id="UP001318040">
    <property type="component" value="Chromosome 28"/>
</dbReference>
<proteinExistence type="predicted"/>
<dbReference type="InterPro" id="IPR027359">
    <property type="entry name" value="Volt_channel_dom_sf"/>
</dbReference>
<evidence type="ECO:0000256" key="5">
    <source>
        <dbReference type="ARBA" id="ARBA00022826"/>
    </source>
</evidence>
<dbReference type="FunFam" id="1.10.287.70:FF:000002">
    <property type="entry name" value="Potassium voltage-gated channel subfamily a member"/>
    <property type="match status" value="1"/>
</dbReference>
<dbReference type="SMART" id="SM00225">
    <property type="entry name" value="BTB"/>
    <property type="match status" value="1"/>
</dbReference>
<keyword evidence="10 13" id="KW-0472">Membrane</keyword>
<gene>
    <name evidence="16" type="primary">LOC116946866</name>
</gene>
<evidence type="ECO:0000256" key="6">
    <source>
        <dbReference type="ARBA" id="ARBA00022882"/>
    </source>
</evidence>
<comment type="subcellular location">
    <subcellularLocation>
        <location evidence="1">Membrane</location>
        <topology evidence="1">Multi-pass membrane protein</topology>
    </subcellularLocation>
</comment>
<keyword evidence="2" id="KW-0813">Transport</keyword>
<keyword evidence="11" id="KW-0407">Ion channel</keyword>
<protein>
    <submittedName>
        <fullName evidence="16">Potassium voltage-gated channel subfamily A member 7-like</fullName>
    </submittedName>
</protein>
<evidence type="ECO:0000256" key="3">
    <source>
        <dbReference type="ARBA" id="ARBA00022538"/>
    </source>
</evidence>
<dbReference type="RefSeq" id="XP_032817984.1">
    <property type="nucleotide sequence ID" value="XM_032962093.1"/>
</dbReference>
<keyword evidence="6" id="KW-0851">Voltage-gated channel</keyword>
<dbReference type="SUPFAM" id="SSF81324">
    <property type="entry name" value="Voltage-gated potassium channels"/>
    <property type="match status" value="1"/>
</dbReference>
<evidence type="ECO:0000256" key="9">
    <source>
        <dbReference type="ARBA" id="ARBA00023065"/>
    </source>
</evidence>
<dbReference type="Gene3D" id="3.30.710.10">
    <property type="entry name" value="Potassium Channel Kv1.1, Chain A"/>
    <property type="match status" value="1"/>
</dbReference>
<keyword evidence="3" id="KW-0633">Potassium transport</keyword>
<evidence type="ECO:0000256" key="12">
    <source>
        <dbReference type="SAM" id="MobiDB-lite"/>
    </source>
</evidence>
<keyword evidence="15" id="KW-1185">Reference proteome</keyword>
<evidence type="ECO:0000256" key="4">
    <source>
        <dbReference type="ARBA" id="ARBA00022692"/>
    </source>
</evidence>
<dbReference type="InterPro" id="IPR003968">
    <property type="entry name" value="K_chnl_volt-dep_Kv"/>
</dbReference>
<dbReference type="KEGG" id="pmrn:116946866"/>
<dbReference type="InterPro" id="IPR005821">
    <property type="entry name" value="Ion_trans_dom"/>
</dbReference>
<feature type="region of interest" description="Disordered" evidence="12">
    <location>
        <begin position="1"/>
        <end position="21"/>
    </location>
</feature>
<evidence type="ECO:0000256" key="10">
    <source>
        <dbReference type="ARBA" id="ARBA00023136"/>
    </source>
</evidence>
<accession>A0AAJ7X1F4</accession>
<feature type="transmembrane region" description="Helical" evidence="13">
    <location>
        <begin position="381"/>
        <end position="402"/>
    </location>
</feature>
<evidence type="ECO:0000259" key="14">
    <source>
        <dbReference type="SMART" id="SM00225"/>
    </source>
</evidence>
<dbReference type="InterPro" id="IPR003131">
    <property type="entry name" value="T1-type_BTB"/>
</dbReference>
<evidence type="ECO:0000256" key="8">
    <source>
        <dbReference type="ARBA" id="ARBA00022989"/>
    </source>
</evidence>
<keyword evidence="9" id="KW-0406">Ion transport</keyword>
<evidence type="ECO:0000256" key="11">
    <source>
        <dbReference type="ARBA" id="ARBA00023303"/>
    </source>
</evidence>
<dbReference type="PRINTS" id="PR00169">
    <property type="entry name" value="KCHANNEL"/>
</dbReference>
<dbReference type="PANTHER" id="PTHR11537:SF113">
    <property type="entry name" value="POTASSIUM VOLTAGE-GATED CHANNEL PROTEIN SHAKER"/>
    <property type="match status" value="1"/>
</dbReference>
<evidence type="ECO:0000256" key="1">
    <source>
        <dbReference type="ARBA" id="ARBA00004141"/>
    </source>
</evidence>
<name>A0AAJ7X1F4_PETMA</name>
<dbReference type="Pfam" id="PF02214">
    <property type="entry name" value="BTB_2"/>
    <property type="match status" value="1"/>
</dbReference>
<keyword evidence="7" id="KW-0630">Potassium</keyword>
<sequence>MDSEGPVGLGSPSSELPSPGDLPLYSMCIQTAPAPSALSSWAIPCPANEQRAASARDACEASAGKPQEEKEPADRVTINVAGLHFETHRSTLARFPGTLLGDPARRDRYYSARREEVFLDRHPDTFPSVLYFYQSGGVLKRPLHVPFDIFVKELEFYDLGDEAMSSFHEEEGYLPLKVIELPTRRAQRILWQLMEHPDSSVLAQIVSIVSLLFVFISIVVFCVGTLPGFQTDGFAQSYATNGAAAGNASGVNSTGGNGTSGNGTAVANALTFAGGPLFTTETVCVAWFCLEIVLRYVSCPSKLAFFRVPMNVVDIVVVVPYFITLGIDVANMDSVNGQHTVSLAVFRVFRLLRVLRILKLSRYFKGLRILAKTLTSSIREILVLFIFLLIGVVLFASAVYFAESDQPNTAFRSIPESFWWAVVTMTTVGYGDMTPVTAGGKVVGSLCAVSGVLMMALPVPVIVNKFTLYYELDRKQQLLLRRPANGGGADARLSQRVTMALDQVCECGGRRGSARAA</sequence>
<dbReference type="GO" id="GO:0005251">
    <property type="term" value="F:delayed rectifier potassium channel activity"/>
    <property type="evidence" value="ECO:0007669"/>
    <property type="project" value="TreeGrafter"/>
</dbReference>
<dbReference type="Gene3D" id="1.20.120.350">
    <property type="entry name" value="Voltage-gated potassium channels. Chain C"/>
    <property type="match status" value="1"/>
</dbReference>
<evidence type="ECO:0000313" key="16">
    <source>
        <dbReference type="RefSeq" id="XP_032817984.1"/>
    </source>
</evidence>
<dbReference type="FunFam" id="1.20.120.350:FF:000074">
    <property type="entry name" value="SHaW family of potassium channels"/>
    <property type="match status" value="1"/>
</dbReference>
<evidence type="ECO:0000256" key="7">
    <source>
        <dbReference type="ARBA" id="ARBA00022958"/>
    </source>
</evidence>
<dbReference type="GO" id="GO:0051260">
    <property type="term" value="P:protein homooligomerization"/>
    <property type="evidence" value="ECO:0007669"/>
    <property type="project" value="InterPro"/>
</dbReference>
<organism evidence="15 16">
    <name type="scientific">Petromyzon marinus</name>
    <name type="common">Sea lamprey</name>
    <dbReference type="NCBI Taxonomy" id="7757"/>
    <lineage>
        <taxon>Eukaryota</taxon>
        <taxon>Metazoa</taxon>
        <taxon>Chordata</taxon>
        <taxon>Craniata</taxon>
        <taxon>Vertebrata</taxon>
        <taxon>Cyclostomata</taxon>
        <taxon>Hyperoartia</taxon>
        <taxon>Petromyzontiformes</taxon>
        <taxon>Petromyzontidae</taxon>
        <taxon>Petromyzon</taxon>
    </lineage>
</organism>
<dbReference type="PRINTS" id="PR01491">
    <property type="entry name" value="KVCHANNEL"/>
</dbReference>
<dbReference type="SUPFAM" id="SSF54695">
    <property type="entry name" value="POZ domain"/>
    <property type="match status" value="1"/>
</dbReference>
<evidence type="ECO:0000313" key="15">
    <source>
        <dbReference type="Proteomes" id="UP001318040"/>
    </source>
</evidence>
<dbReference type="InterPro" id="IPR028325">
    <property type="entry name" value="VG_K_chnl"/>
</dbReference>
<dbReference type="GO" id="GO:0008076">
    <property type="term" value="C:voltage-gated potassium channel complex"/>
    <property type="evidence" value="ECO:0007669"/>
    <property type="project" value="InterPro"/>
</dbReference>
<dbReference type="PRINTS" id="PR01496">
    <property type="entry name" value="SHAKERCHANEL"/>
</dbReference>
<feature type="transmembrane region" description="Helical" evidence="13">
    <location>
        <begin position="201"/>
        <end position="226"/>
    </location>
</feature>
<dbReference type="PANTHER" id="PTHR11537">
    <property type="entry name" value="VOLTAGE-GATED POTASSIUM CHANNEL"/>
    <property type="match status" value="1"/>
</dbReference>
<keyword evidence="5" id="KW-0631">Potassium channel</keyword>
<feature type="domain" description="BTB" evidence="14">
    <location>
        <begin position="74"/>
        <end position="174"/>
    </location>
</feature>
<dbReference type="InterPro" id="IPR003972">
    <property type="entry name" value="K_chnl_volt-dep_Kv1"/>
</dbReference>
<keyword evidence="4 13" id="KW-0812">Transmembrane</keyword>
<feature type="transmembrane region" description="Helical" evidence="13">
    <location>
        <begin position="442"/>
        <end position="463"/>
    </location>
</feature>
<dbReference type="AlphaFoldDB" id="A0AAJ7X1F4"/>
<keyword evidence="8 13" id="KW-1133">Transmembrane helix</keyword>
<dbReference type="GO" id="GO:0001508">
    <property type="term" value="P:action potential"/>
    <property type="evidence" value="ECO:0007669"/>
    <property type="project" value="TreeGrafter"/>
</dbReference>
<dbReference type="InterPro" id="IPR000210">
    <property type="entry name" value="BTB/POZ_dom"/>
</dbReference>
<evidence type="ECO:0000256" key="2">
    <source>
        <dbReference type="ARBA" id="ARBA00022448"/>
    </source>
</evidence>
<dbReference type="Pfam" id="PF00520">
    <property type="entry name" value="Ion_trans"/>
    <property type="match status" value="1"/>
</dbReference>